<evidence type="ECO:0000313" key="2">
    <source>
        <dbReference type="Proteomes" id="UP000054058"/>
    </source>
</evidence>
<evidence type="ECO:0008006" key="3">
    <source>
        <dbReference type="Google" id="ProtNLM"/>
    </source>
</evidence>
<reference evidence="1 2" key="1">
    <citation type="submission" date="2014-01" db="EMBL/GenBank/DDBJ databases">
        <title>Marinomonas ushuaiensis DSM 15871 Genome Sequencing.</title>
        <authorList>
            <person name="Lai Q."/>
            <person name="Shao Z.S."/>
        </authorList>
    </citation>
    <scope>NUCLEOTIDE SEQUENCE [LARGE SCALE GENOMIC DNA]</scope>
    <source>
        <strain evidence="1 2">DSM 15871</strain>
    </source>
</reference>
<accession>X7E9D5</accession>
<organism evidence="1 2">
    <name type="scientific">Marinomonas ushuaiensis DSM 15871</name>
    <dbReference type="NCBI Taxonomy" id="1122207"/>
    <lineage>
        <taxon>Bacteria</taxon>
        <taxon>Pseudomonadati</taxon>
        <taxon>Pseudomonadota</taxon>
        <taxon>Gammaproteobacteria</taxon>
        <taxon>Oceanospirillales</taxon>
        <taxon>Oceanospirillaceae</taxon>
        <taxon>Marinomonas</taxon>
    </lineage>
</organism>
<comment type="caution">
    <text evidence="1">The sequence shown here is derived from an EMBL/GenBank/DDBJ whole genome shotgun (WGS) entry which is preliminary data.</text>
</comment>
<dbReference type="STRING" id="1122207.MUS1_03065"/>
<sequence>MHKISVLITGEIKSSNAFLRSIQEFVALKNEGVVGEIILSTWKGELDKQSEELIEQVNENLIVVTPKPPKVNSGSIFYQMKSFHCALNKVTNKNNFIFKSRPDLFIAKEDLKRIFGKDYKINSARSPFKSKIWIPWFEISKPFYLADECFFCSYLDALKLYNYNTIYDNYYEIDAGISHIRRFYNPFIECYPEFEKFFQFFGVTGHGRRKRFEIFGELYRNSSYRKGMILYYEILKENFNIGLDKYGYIDFREWNKLEKSTLIESLYTSVSKKNSFDATKGHVYGYSDKDVITLLNFMPKCGDEEVITENNDVATKRFISQVVSSIPKDNIFKIKLKKLFSYFK</sequence>
<name>X7E9D5_9GAMM</name>
<gene>
    <name evidence="1" type="ORF">MUS1_03065</name>
</gene>
<keyword evidence="2" id="KW-1185">Reference proteome</keyword>
<dbReference type="EMBL" id="JAMB01000001">
    <property type="protein sequence ID" value="ETX12709.1"/>
    <property type="molecule type" value="Genomic_DNA"/>
</dbReference>
<dbReference type="RefSeq" id="WP_036158852.1">
    <property type="nucleotide sequence ID" value="NZ_JAMB01000001.1"/>
</dbReference>
<protein>
    <recommendedName>
        <fullName evidence="3">WavE lipopolysaccharide synthesis</fullName>
    </recommendedName>
</protein>
<dbReference type="OrthoDB" id="6673401at2"/>
<evidence type="ECO:0000313" key="1">
    <source>
        <dbReference type="EMBL" id="ETX12709.1"/>
    </source>
</evidence>
<dbReference type="Proteomes" id="UP000054058">
    <property type="component" value="Unassembled WGS sequence"/>
</dbReference>
<proteinExistence type="predicted"/>
<dbReference type="AlphaFoldDB" id="X7E9D5"/>
<dbReference type="PATRIC" id="fig|1122207.3.peg.628"/>